<evidence type="ECO:0000313" key="1">
    <source>
        <dbReference type="EMBL" id="PSW14797.1"/>
    </source>
</evidence>
<evidence type="ECO:0008006" key="3">
    <source>
        <dbReference type="Google" id="ProtNLM"/>
    </source>
</evidence>
<comment type="caution">
    <text evidence="1">The sequence shown here is derived from an EMBL/GenBank/DDBJ whole genome shotgun (WGS) entry which is preliminary data.</text>
</comment>
<dbReference type="Proteomes" id="UP000241771">
    <property type="component" value="Unassembled WGS sequence"/>
</dbReference>
<dbReference type="AlphaFoldDB" id="A0A2T3NIE1"/>
<gene>
    <name evidence="1" type="ORF">C9I98_21670</name>
</gene>
<sequence length="324" mass="35770">MINLIGKNADLMLSRLKSWRLKDGNGTEGDSLTLVINSDDIDGIPPKGERYSVMLGDVSRDEFQISKRSISLHPREITLVLTVAPFAITDETGYRERKSASWDNTTLGQVVSDCVTPHGFSVFVHSRLQKIVIEHLDRCEESTPAFLNRLAKQYDAVAKPSEGRFVFVPIGEQRSASGQTIQSITLSLSQENDPRLPEFINVSADLDGRNDFSGVRAYYLSTADGSRKEVRLGSSPFKRIGKDKNSKAEAEQACATELRKLQRQGRKITIDAPVNPTAFAEGIVIMDESFPRAFQGKCSIDQVSFSGQGLQPTRMVIQATLTGE</sequence>
<organism evidence="1 2">
    <name type="scientific">Photobacterium sanctipauli</name>
    <dbReference type="NCBI Taxonomy" id="1342794"/>
    <lineage>
        <taxon>Bacteria</taxon>
        <taxon>Pseudomonadati</taxon>
        <taxon>Pseudomonadota</taxon>
        <taxon>Gammaproteobacteria</taxon>
        <taxon>Vibrionales</taxon>
        <taxon>Vibrionaceae</taxon>
        <taxon>Photobacterium</taxon>
    </lineage>
</organism>
<evidence type="ECO:0000313" key="2">
    <source>
        <dbReference type="Proteomes" id="UP000241771"/>
    </source>
</evidence>
<protein>
    <recommendedName>
        <fullName evidence="3">Phage protein D</fullName>
    </recommendedName>
</protein>
<dbReference type="OrthoDB" id="4070623at2"/>
<dbReference type="Pfam" id="PF05954">
    <property type="entry name" value="Phage_GPD"/>
    <property type="match status" value="1"/>
</dbReference>
<name>A0A2T3NIE1_9GAMM</name>
<reference evidence="1 2" key="1">
    <citation type="submission" date="2018-01" db="EMBL/GenBank/DDBJ databases">
        <title>Whole genome sequencing of Histamine producing bacteria.</title>
        <authorList>
            <person name="Butler K."/>
        </authorList>
    </citation>
    <scope>NUCLEOTIDE SEQUENCE [LARGE SCALE GENOMIC DNA]</scope>
    <source>
        <strain evidence="1 2">DSM 100436</strain>
    </source>
</reference>
<keyword evidence="2" id="KW-1185">Reference proteome</keyword>
<dbReference type="SUPFAM" id="SSF69279">
    <property type="entry name" value="Phage tail proteins"/>
    <property type="match status" value="1"/>
</dbReference>
<dbReference type="EMBL" id="PYMA01000018">
    <property type="protein sequence ID" value="PSW14797.1"/>
    <property type="molecule type" value="Genomic_DNA"/>
</dbReference>
<accession>A0A2T3NIE1</accession>
<proteinExistence type="predicted"/>